<keyword evidence="2" id="KW-0472">Membrane</keyword>
<feature type="region of interest" description="Disordered" evidence="1">
    <location>
        <begin position="454"/>
        <end position="482"/>
    </location>
</feature>
<evidence type="ECO:0000313" key="3">
    <source>
        <dbReference type="EMBL" id="PPQ92273.1"/>
    </source>
</evidence>
<feature type="compositionally biased region" description="Basic and acidic residues" evidence="1">
    <location>
        <begin position="919"/>
        <end position="931"/>
    </location>
</feature>
<feature type="region of interest" description="Disordered" evidence="1">
    <location>
        <begin position="1165"/>
        <end position="1209"/>
    </location>
</feature>
<proteinExistence type="predicted"/>
<keyword evidence="4" id="KW-1185">Reference proteome</keyword>
<dbReference type="EMBL" id="NHYD01001071">
    <property type="protein sequence ID" value="PPQ92273.1"/>
    <property type="molecule type" value="Genomic_DNA"/>
</dbReference>
<protein>
    <recommendedName>
        <fullName evidence="5">Transmembrane protein</fullName>
    </recommendedName>
</protein>
<gene>
    <name evidence="3" type="ORF">CVT25_008581</name>
</gene>
<feature type="compositionally biased region" description="Low complexity" evidence="1">
    <location>
        <begin position="297"/>
        <end position="320"/>
    </location>
</feature>
<reference evidence="3 4" key="1">
    <citation type="journal article" date="2018" name="Evol. Lett.">
        <title>Horizontal gene cluster transfer increased hallucinogenic mushroom diversity.</title>
        <authorList>
            <person name="Reynolds H.T."/>
            <person name="Vijayakumar V."/>
            <person name="Gluck-Thaler E."/>
            <person name="Korotkin H.B."/>
            <person name="Matheny P.B."/>
            <person name="Slot J.C."/>
        </authorList>
    </citation>
    <scope>NUCLEOTIDE SEQUENCE [LARGE SCALE GENOMIC DNA]</scope>
    <source>
        <strain evidence="3 4">2631</strain>
    </source>
</reference>
<keyword evidence="2" id="KW-1133">Transmembrane helix</keyword>
<dbReference type="AlphaFoldDB" id="A0A409XNA7"/>
<sequence>MASKLIQILDDNAPDFKYSGGQWTLSTLVQWYQQTSNYPAFVTATQFGSFSLTFEGGKSIAFIGNTPSDPSSQTATVSIDGGAPSTITYPGTPPAYVQWYQSPTLSDGTHNITVGHLGGTAVDYALIEVGQNTPLSGKTIVVDDDDPSIQYSGSWIRDTDEFDAGSLPDGFPLHNGTHRGSQVGDTITLRFFGTSYSVYGIFSWENLGVLSATYTLDGSSTTQSYPVTTSSPQFIQGDKEAVNLQYFSQDNLSAGEHTLVINITESQNVLYALDYITYSPSFSTLATMPNLSNKTATSTGGSSVLSSSATSSSGSTTPTGLQNPQPQARTKSTHVGPIAGGVVGAILVLALLAIVLIWIRRRRVSSDKAAVSHSNISQFILEVYQSMCSTKNRRLGATSGYSDSIPTGQVAVPFNHYGETRSSTSVISPFQDNDGTGHVRTGSLADLKRARLGASSPSRGNIAMSPLSASPTHGSASPTVTTKATSTVTSMYMPDSNRESSPPAYDVVSNIRHHFRYTDEWHVSNTSQWYGGTSHAPNIWNGPGSFTVFFEGVSIAFYGMAPSLPASQGISVSIDGKPSFTSSYDGLAPDTYRQWYQSPNLPGGSHNITVNLVSGASVDFAAIRPSPNTSLKGRTIIIDDDNFAIKYTGGWRRSLNNIGSLVTPGSPFRNSTHQTWSAGDSLSFSFTGTSVAVYGIFSWENLGSLSATYTLDGISQLKSYSVTVGSPQFASQVGQVPNFLFYASGSISSGEHTLIINITQSMNQSFILDYFTYLPSFTLSSQMPNYTATISTTAISSAIPTGVTRTFSSTIGLPFKKKSQDNDFLTGPVIGGLLGGILFLAFGCLLAYYVLRRRFESRYVNIKTDTGNDSSRPLMQDNLRGRVGLRPTSALSHRSVSPFPFSSTPTTLYSAQSFDHSKFPQRARDVQKRPSEANTQTAPQDLQGFDSALLERGSDSQREQQLYAVRNDRFTSSSNTLRASHPCVNLDDRRSTRECSLTFHNDDVNQCGFERVMQAREVSVGDNSGMQRRAPATREQVPQAGGCFATESHSAHQMPNNQPRLTPVRRNFALVPQSVNDTYSTFENIRGSQTRIPSEVNQDTLRQGQLSPDNRSLRTLPIQALDRLTPVRRQFVDPPMTAPAVMTRASPIASAFPRLSAILLRHHSRSGSLGSPQKGGNGYDGQTSAPPAYDSLSPRRDTSTASWARRQAS</sequence>
<evidence type="ECO:0008006" key="5">
    <source>
        <dbReference type="Google" id="ProtNLM"/>
    </source>
</evidence>
<dbReference type="Gene3D" id="1.20.5.100">
    <property type="entry name" value="Cytochrome c1, transmembrane anchor, C-terminal"/>
    <property type="match status" value="1"/>
</dbReference>
<dbReference type="STRING" id="93625.A0A409XNA7"/>
<feature type="region of interest" description="Disordered" evidence="1">
    <location>
        <begin position="297"/>
        <end position="333"/>
    </location>
</feature>
<comment type="caution">
    <text evidence="3">The sequence shown here is derived from an EMBL/GenBank/DDBJ whole genome shotgun (WGS) entry which is preliminary data.</text>
</comment>
<name>A0A409XNA7_PSICY</name>
<evidence type="ECO:0000256" key="2">
    <source>
        <dbReference type="SAM" id="Phobius"/>
    </source>
</evidence>
<dbReference type="InParanoid" id="A0A409XNA7"/>
<evidence type="ECO:0000256" key="1">
    <source>
        <dbReference type="SAM" id="MobiDB-lite"/>
    </source>
</evidence>
<feature type="transmembrane region" description="Helical" evidence="2">
    <location>
        <begin position="824"/>
        <end position="851"/>
    </location>
</feature>
<accession>A0A409XNA7</accession>
<feature type="compositionally biased region" description="Polar residues" evidence="1">
    <location>
        <begin position="321"/>
        <end position="330"/>
    </location>
</feature>
<organism evidence="3 4">
    <name type="scientific">Psilocybe cyanescens</name>
    <dbReference type="NCBI Taxonomy" id="93625"/>
    <lineage>
        <taxon>Eukaryota</taxon>
        <taxon>Fungi</taxon>
        <taxon>Dikarya</taxon>
        <taxon>Basidiomycota</taxon>
        <taxon>Agaricomycotina</taxon>
        <taxon>Agaricomycetes</taxon>
        <taxon>Agaricomycetidae</taxon>
        <taxon>Agaricales</taxon>
        <taxon>Agaricineae</taxon>
        <taxon>Strophariaceae</taxon>
        <taxon>Psilocybe</taxon>
    </lineage>
</organism>
<feature type="region of interest" description="Disordered" evidence="1">
    <location>
        <begin position="919"/>
        <end position="943"/>
    </location>
</feature>
<feature type="transmembrane region" description="Helical" evidence="2">
    <location>
        <begin position="338"/>
        <end position="359"/>
    </location>
</feature>
<dbReference type="Proteomes" id="UP000283269">
    <property type="component" value="Unassembled WGS sequence"/>
</dbReference>
<dbReference type="OrthoDB" id="2756615at2759"/>
<keyword evidence="2" id="KW-0812">Transmembrane</keyword>
<dbReference type="Gene3D" id="2.60.120.260">
    <property type="entry name" value="Galactose-binding domain-like"/>
    <property type="match status" value="4"/>
</dbReference>
<evidence type="ECO:0000313" key="4">
    <source>
        <dbReference type="Proteomes" id="UP000283269"/>
    </source>
</evidence>